<reference evidence="5 6" key="1">
    <citation type="submission" date="2016-04" db="EMBL/GenBank/DDBJ databases">
        <authorList>
            <person name="Chen L."/>
            <person name="Zhuang W."/>
            <person name="Wang G."/>
        </authorList>
    </citation>
    <scope>NUCLEOTIDE SEQUENCE [LARGE SCALE GENOMIC DNA]</scope>
    <source>
        <strain evidence="6">GR20</strain>
    </source>
</reference>
<sequence length="531" mass="61233">MDCNSTNLSFEQTGYFSKIILDYLNQSPSLLPFYKHPVSMEGIRAAIAARESVQPDRALLVKELQQQYVGVNTSARVQQNIQHLLQPNTFTITTAHQPAIFTGHLYFIYKIVHVIKLADRLKKEFPDKHFVPVFWMGSEDADLDELGHVFLGGEKLVWDTRQTGAVGRMTTKGLDKLIHRIDGELSVQPHGKELMQLLRTCYLESLDIQIATFKLIDALFAEYGLITILPDNANLKKIMDPVFREDLLQQMPAGIVGKTIEQLSQEYKVQASPRPINLFYLKDGIRELIELKDGQYEVRNTAIHFTREEILTELGNHPERFSPNVILRGLYQETVLPNIAFIGGGGETAYWLELKGLFDHYQVPFPMLVLRNSFLIVEKKWQEKIHKLGLQSKDFFQSENNLLTQLVSRHKNGELKLKHELEAAIQVYEQLKNKAAAIDQSLTQHVEALQARTLKPLQELEKKLLRAEKRKYEAEQRQIQAIRSAIFPRNGLQERVDNFMPWFALWGQEFIQKVYEHSPTLEQEFVILEES</sequence>
<dbReference type="InterPro" id="IPR055398">
    <property type="entry name" value="Rossmann-like_BshC"/>
</dbReference>
<evidence type="ECO:0000256" key="2">
    <source>
        <dbReference type="HAMAP-Rule" id="MF_01867"/>
    </source>
</evidence>
<dbReference type="InterPro" id="IPR055399">
    <property type="entry name" value="CC_BshC"/>
</dbReference>
<dbReference type="PIRSF" id="PIRSF012535">
    <property type="entry name" value="UCP012535"/>
    <property type="match status" value="1"/>
</dbReference>
<gene>
    <name evidence="2" type="primary">bshC</name>
    <name evidence="5" type="ORF">A4D02_10185</name>
</gene>
<proteinExistence type="inferred from homology"/>
<evidence type="ECO:0000256" key="1">
    <source>
        <dbReference type="ARBA" id="ARBA00022598"/>
    </source>
</evidence>
<feature type="domain" description="Bacillithiol biosynthesis BshC N-terminal Rossmann-like" evidence="3">
    <location>
        <begin position="6"/>
        <end position="372"/>
    </location>
</feature>
<organism evidence="5 6">
    <name type="scientific">Niastella koreensis</name>
    <dbReference type="NCBI Taxonomy" id="354356"/>
    <lineage>
        <taxon>Bacteria</taxon>
        <taxon>Pseudomonadati</taxon>
        <taxon>Bacteroidota</taxon>
        <taxon>Chitinophagia</taxon>
        <taxon>Chitinophagales</taxon>
        <taxon>Chitinophagaceae</taxon>
        <taxon>Niastella</taxon>
    </lineage>
</organism>
<comment type="caution">
    <text evidence="5">The sequence shown here is derived from an EMBL/GenBank/DDBJ whole genome shotgun (WGS) entry which is preliminary data.</text>
</comment>
<evidence type="ECO:0000313" key="5">
    <source>
        <dbReference type="EMBL" id="OQP43837.1"/>
    </source>
</evidence>
<keyword evidence="2" id="KW-0175">Coiled coil</keyword>
<name>A0ABX3NQY5_9BACT</name>
<evidence type="ECO:0000313" key="6">
    <source>
        <dbReference type="Proteomes" id="UP000192277"/>
    </source>
</evidence>
<dbReference type="Pfam" id="PF10079">
    <property type="entry name" value="Rossmann-like_BshC"/>
    <property type="match status" value="1"/>
</dbReference>
<dbReference type="RefSeq" id="WP_014218826.1">
    <property type="nucleotide sequence ID" value="NZ_LWBO01000034.1"/>
</dbReference>
<evidence type="ECO:0000259" key="4">
    <source>
        <dbReference type="Pfam" id="PF24850"/>
    </source>
</evidence>
<evidence type="ECO:0000259" key="3">
    <source>
        <dbReference type="Pfam" id="PF10079"/>
    </source>
</evidence>
<keyword evidence="6" id="KW-1185">Reference proteome</keyword>
<comment type="similarity">
    <text evidence="2">Belongs to the BshC family.</text>
</comment>
<accession>A0ABX3NQY5</accession>
<dbReference type="Pfam" id="PF24850">
    <property type="entry name" value="CC_BshC"/>
    <property type="match status" value="1"/>
</dbReference>
<dbReference type="HAMAP" id="MF_01867">
    <property type="entry name" value="BshC"/>
    <property type="match status" value="1"/>
</dbReference>
<dbReference type="InterPro" id="IPR011199">
    <property type="entry name" value="Bacillithiol_biosynth_BshC"/>
</dbReference>
<dbReference type="Proteomes" id="UP000192277">
    <property type="component" value="Unassembled WGS sequence"/>
</dbReference>
<dbReference type="EMBL" id="LWBO01000034">
    <property type="protein sequence ID" value="OQP43837.1"/>
    <property type="molecule type" value="Genomic_DNA"/>
</dbReference>
<keyword evidence="1 2" id="KW-0436">Ligase</keyword>
<dbReference type="NCBIfam" id="TIGR03998">
    <property type="entry name" value="thiol_BshC"/>
    <property type="match status" value="1"/>
</dbReference>
<feature type="domain" description="Bacillithiol biosynthesis BshC C-terminal coiled-coil" evidence="4">
    <location>
        <begin position="374"/>
        <end position="529"/>
    </location>
</feature>
<dbReference type="EC" id="6.-.-.-" evidence="2"/>
<feature type="coiled-coil region" evidence="2">
    <location>
        <begin position="414"/>
        <end position="485"/>
    </location>
</feature>
<protein>
    <recommendedName>
        <fullName evidence="2">Putative cysteine ligase BshC</fullName>
        <ecNumber evidence="2">6.-.-.-</ecNumber>
    </recommendedName>
</protein>